<keyword evidence="3" id="KW-1185">Reference proteome</keyword>
<gene>
    <name evidence="2" type="ORF">NDU88_006464</name>
</gene>
<feature type="region of interest" description="Disordered" evidence="1">
    <location>
        <begin position="1"/>
        <end position="122"/>
    </location>
</feature>
<accession>A0AAV7RMK9</accession>
<dbReference type="Proteomes" id="UP001066276">
    <property type="component" value="Chromosome 5"/>
</dbReference>
<evidence type="ECO:0000313" key="2">
    <source>
        <dbReference type="EMBL" id="KAJ1153706.1"/>
    </source>
</evidence>
<name>A0AAV7RMK9_PLEWA</name>
<comment type="caution">
    <text evidence="2">The sequence shown here is derived from an EMBL/GenBank/DDBJ whole genome shotgun (WGS) entry which is preliminary data.</text>
</comment>
<evidence type="ECO:0000256" key="1">
    <source>
        <dbReference type="SAM" id="MobiDB-lite"/>
    </source>
</evidence>
<dbReference type="EMBL" id="JANPWB010000009">
    <property type="protein sequence ID" value="KAJ1153706.1"/>
    <property type="molecule type" value="Genomic_DNA"/>
</dbReference>
<dbReference type="AlphaFoldDB" id="A0AAV7RMK9"/>
<sequence>MAGPQGRKACQEPWPQGARGQSPGWGPPPRGLPEPWHGDRELKPEGEASPGLVDSQAWAPHGTAGWRMGASVQGPSRGCLNTATQGRPPRTPSQVPCHTGAGTKPRKGARTLGPARALARAP</sequence>
<organism evidence="2 3">
    <name type="scientific">Pleurodeles waltl</name>
    <name type="common">Iberian ribbed newt</name>
    <dbReference type="NCBI Taxonomy" id="8319"/>
    <lineage>
        <taxon>Eukaryota</taxon>
        <taxon>Metazoa</taxon>
        <taxon>Chordata</taxon>
        <taxon>Craniata</taxon>
        <taxon>Vertebrata</taxon>
        <taxon>Euteleostomi</taxon>
        <taxon>Amphibia</taxon>
        <taxon>Batrachia</taxon>
        <taxon>Caudata</taxon>
        <taxon>Salamandroidea</taxon>
        <taxon>Salamandridae</taxon>
        <taxon>Pleurodelinae</taxon>
        <taxon>Pleurodeles</taxon>
    </lineage>
</organism>
<evidence type="ECO:0000313" key="3">
    <source>
        <dbReference type="Proteomes" id="UP001066276"/>
    </source>
</evidence>
<feature type="compositionally biased region" description="Basic and acidic residues" evidence="1">
    <location>
        <begin position="36"/>
        <end position="46"/>
    </location>
</feature>
<proteinExistence type="predicted"/>
<protein>
    <submittedName>
        <fullName evidence="2">Uncharacterized protein</fullName>
    </submittedName>
</protein>
<reference evidence="2" key="1">
    <citation type="journal article" date="2022" name="bioRxiv">
        <title>Sequencing and chromosome-scale assembly of the giantPleurodeles waltlgenome.</title>
        <authorList>
            <person name="Brown T."/>
            <person name="Elewa A."/>
            <person name="Iarovenko S."/>
            <person name="Subramanian E."/>
            <person name="Araus A.J."/>
            <person name="Petzold A."/>
            <person name="Susuki M."/>
            <person name="Suzuki K.-i.T."/>
            <person name="Hayashi T."/>
            <person name="Toyoda A."/>
            <person name="Oliveira C."/>
            <person name="Osipova E."/>
            <person name="Leigh N.D."/>
            <person name="Simon A."/>
            <person name="Yun M.H."/>
        </authorList>
    </citation>
    <scope>NUCLEOTIDE SEQUENCE</scope>
    <source>
        <strain evidence="2">20211129_DDA</strain>
        <tissue evidence="2">Liver</tissue>
    </source>
</reference>